<dbReference type="Pfam" id="PF02321">
    <property type="entry name" value="OEP"/>
    <property type="match status" value="2"/>
</dbReference>
<dbReference type="AlphaFoldDB" id="A0A512B5J2"/>
<sequence>MKKHLFIFLLLVLGSQVKAQVRFNSLEQCTDYALKNRPDLQNEELAEKKAQNAVKQVSAVLLPQVKATSALDDYLGLPVQLVPAEFLGGQPGEFRSIQFGTQYNLSYGLEAALPLVNVQAWKNRKIAESDVKAVHYQKLNAYQRAQEEISRVYYATLLSRQVTQIARENAFINDSLLFIADQKFKSGLLETLDYNRLKALQLESRQLWQDNRTAYEKNLNLLKNLCGLPPEASLELSETLQANQLEKVTLASPVEQQNGYQVLQWRIRAAEQEWQKQKLRWLPEVSAYGRYTRQAQRREFNFLDSDYPWFQIGLIGLRADWPLFTGFNRSVATRQAGLNHQMVQNELKNYQLRTQYELAEININYQNTIQSLQSYQQHYNLYGENYKLAVFKYKADVYSVDQLLQVYAEKLKSQNQFIQAMANYYINRSLIQLKNQSAQPENTIKP</sequence>
<proteinExistence type="inferred from homology"/>
<evidence type="ECO:0000313" key="10">
    <source>
        <dbReference type="Proteomes" id="UP000321532"/>
    </source>
</evidence>
<evidence type="ECO:0000256" key="4">
    <source>
        <dbReference type="ARBA" id="ARBA00022452"/>
    </source>
</evidence>
<feature type="signal peptide" evidence="8">
    <location>
        <begin position="1"/>
        <end position="19"/>
    </location>
</feature>
<dbReference type="GO" id="GO:0015288">
    <property type="term" value="F:porin activity"/>
    <property type="evidence" value="ECO:0007669"/>
    <property type="project" value="TreeGrafter"/>
</dbReference>
<evidence type="ECO:0000256" key="1">
    <source>
        <dbReference type="ARBA" id="ARBA00004442"/>
    </source>
</evidence>
<dbReference type="GO" id="GO:1990281">
    <property type="term" value="C:efflux pump complex"/>
    <property type="evidence" value="ECO:0007669"/>
    <property type="project" value="TreeGrafter"/>
</dbReference>
<dbReference type="RefSeq" id="WP_146904919.1">
    <property type="nucleotide sequence ID" value="NZ_BJYS01000054.1"/>
</dbReference>
<dbReference type="GO" id="GO:0015562">
    <property type="term" value="F:efflux transmembrane transporter activity"/>
    <property type="evidence" value="ECO:0007669"/>
    <property type="project" value="InterPro"/>
</dbReference>
<evidence type="ECO:0000256" key="3">
    <source>
        <dbReference type="ARBA" id="ARBA00022448"/>
    </source>
</evidence>
<keyword evidence="10" id="KW-1185">Reference proteome</keyword>
<comment type="caution">
    <text evidence="9">The sequence shown here is derived from an EMBL/GenBank/DDBJ whole genome shotgun (WGS) entry which is preliminary data.</text>
</comment>
<evidence type="ECO:0008006" key="11">
    <source>
        <dbReference type="Google" id="ProtNLM"/>
    </source>
</evidence>
<accession>A0A512B5J2</accession>
<dbReference type="Gene3D" id="1.20.1600.10">
    <property type="entry name" value="Outer membrane efflux proteins (OEP)"/>
    <property type="match status" value="1"/>
</dbReference>
<dbReference type="SUPFAM" id="SSF56954">
    <property type="entry name" value="Outer membrane efflux proteins (OEP)"/>
    <property type="match status" value="1"/>
</dbReference>
<dbReference type="InterPro" id="IPR003423">
    <property type="entry name" value="OMP_efflux"/>
</dbReference>
<evidence type="ECO:0000256" key="2">
    <source>
        <dbReference type="ARBA" id="ARBA00007613"/>
    </source>
</evidence>
<dbReference type="EMBL" id="BJYS01000054">
    <property type="protein sequence ID" value="GEO07214.1"/>
    <property type="molecule type" value="Genomic_DNA"/>
</dbReference>
<comment type="subcellular location">
    <subcellularLocation>
        <location evidence="1">Cell outer membrane</location>
    </subcellularLocation>
</comment>
<name>A0A512B5J2_9BACT</name>
<dbReference type="GO" id="GO:0009279">
    <property type="term" value="C:cell outer membrane"/>
    <property type="evidence" value="ECO:0007669"/>
    <property type="project" value="UniProtKB-SubCell"/>
</dbReference>
<dbReference type="PANTHER" id="PTHR30026">
    <property type="entry name" value="OUTER MEMBRANE PROTEIN TOLC"/>
    <property type="match status" value="1"/>
</dbReference>
<dbReference type="PANTHER" id="PTHR30026:SF20">
    <property type="entry name" value="OUTER MEMBRANE PROTEIN TOLC"/>
    <property type="match status" value="1"/>
</dbReference>
<evidence type="ECO:0000256" key="7">
    <source>
        <dbReference type="ARBA" id="ARBA00023237"/>
    </source>
</evidence>
<evidence type="ECO:0000313" key="9">
    <source>
        <dbReference type="EMBL" id="GEO07214.1"/>
    </source>
</evidence>
<dbReference type="OrthoDB" id="367883at2"/>
<feature type="chain" id="PRO_5021709905" description="Transporter" evidence="8">
    <location>
        <begin position="20"/>
        <end position="446"/>
    </location>
</feature>
<gene>
    <name evidence="9" type="ORF">AAE02nite_48780</name>
</gene>
<keyword evidence="6" id="KW-0472">Membrane</keyword>
<dbReference type="Proteomes" id="UP000321532">
    <property type="component" value="Unassembled WGS sequence"/>
</dbReference>
<organism evidence="9 10">
    <name type="scientific">Adhaeribacter aerolatus</name>
    <dbReference type="NCBI Taxonomy" id="670289"/>
    <lineage>
        <taxon>Bacteria</taxon>
        <taxon>Pseudomonadati</taxon>
        <taxon>Bacteroidota</taxon>
        <taxon>Cytophagia</taxon>
        <taxon>Cytophagales</taxon>
        <taxon>Hymenobacteraceae</taxon>
        <taxon>Adhaeribacter</taxon>
    </lineage>
</organism>
<dbReference type="InterPro" id="IPR051906">
    <property type="entry name" value="TolC-like"/>
</dbReference>
<keyword evidence="5" id="KW-0812">Transmembrane</keyword>
<keyword evidence="7" id="KW-0998">Cell outer membrane</keyword>
<keyword evidence="8" id="KW-0732">Signal</keyword>
<evidence type="ECO:0000256" key="8">
    <source>
        <dbReference type="SAM" id="SignalP"/>
    </source>
</evidence>
<comment type="similarity">
    <text evidence="2">Belongs to the outer membrane factor (OMF) (TC 1.B.17) family.</text>
</comment>
<protein>
    <recommendedName>
        <fullName evidence="11">Transporter</fullName>
    </recommendedName>
</protein>
<evidence type="ECO:0000256" key="6">
    <source>
        <dbReference type="ARBA" id="ARBA00023136"/>
    </source>
</evidence>
<keyword evidence="3" id="KW-0813">Transport</keyword>
<keyword evidence="4" id="KW-1134">Transmembrane beta strand</keyword>
<evidence type="ECO:0000256" key="5">
    <source>
        <dbReference type="ARBA" id="ARBA00022692"/>
    </source>
</evidence>
<reference evidence="9 10" key="1">
    <citation type="submission" date="2019-07" db="EMBL/GenBank/DDBJ databases">
        <title>Whole genome shotgun sequence of Adhaeribacter aerolatus NBRC 106133.</title>
        <authorList>
            <person name="Hosoyama A."/>
            <person name="Uohara A."/>
            <person name="Ohji S."/>
            <person name="Ichikawa N."/>
        </authorList>
    </citation>
    <scope>NUCLEOTIDE SEQUENCE [LARGE SCALE GENOMIC DNA]</scope>
    <source>
        <strain evidence="9 10">NBRC 106133</strain>
    </source>
</reference>